<sequence>MAASLTMSSIAALLASKPRFCRDTSSTSTSATVSPSSNVVAVATPILVDLNARSRLQFDASANDFKHGASQESPKKLKVGASPAHKVAIVNRVDGDYYGQVAQLEFQPPVSSKSFKLEDTDEYKWLMEEIKSEAQDDQDDLSDVLNAFPQPPSFSVNKTDRRQKRQGVIFDFPKVQSGVDCGKWW</sequence>
<gene>
    <name evidence="1" type="ORF">V5O48_008623</name>
</gene>
<protein>
    <submittedName>
        <fullName evidence="1">Uncharacterized protein</fullName>
    </submittedName>
</protein>
<dbReference type="Proteomes" id="UP001465976">
    <property type="component" value="Unassembled WGS sequence"/>
</dbReference>
<proteinExistence type="predicted"/>
<organism evidence="1 2">
    <name type="scientific">Marasmius crinis-equi</name>
    <dbReference type="NCBI Taxonomy" id="585013"/>
    <lineage>
        <taxon>Eukaryota</taxon>
        <taxon>Fungi</taxon>
        <taxon>Dikarya</taxon>
        <taxon>Basidiomycota</taxon>
        <taxon>Agaricomycotina</taxon>
        <taxon>Agaricomycetes</taxon>
        <taxon>Agaricomycetidae</taxon>
        <taxon>Agaricales</taxon>
        <taxon>Marasmiineae</taxon>
        <taxon>Marasmiaceae</taxon>
        <taxon>Marasmius</taxon>
    </lineage>
</organism>
<evidence type="ECO:0000313" key="1">
    <source>
        <dbReference type="EMBL" id="KAL0573325.1"/>
    </source>
</evidence>
<evidence type="ECO:0000313" key="2">
    <source>
        <dbReference type="Proteomes" id="UP001465976"/>
    </source>
</evidence>
<dbReference type="EMBL" id="JBAHYK010000516">
    <property type="protein sequence ID" value="KAL0573325.1"/>
    <property type="molecule type" value="Genomic_DNA"/>
</dbReference>
<reference evidence="1 2" key="1">
    <citation type="submission" date="2024-02" db="EMBL/GenBank/DDBJ databases">
        <title>A draft genome for the cacao thread blight pathogen Marasmius crinis-equi.</title>
        <authorList>
            <person name="Cohen S.P."/>
            <person name="Baruah I.K."/>
            <person name="Amoako-Attah I."/>
            <person name="Bukari Y."/>
            <person name="Meinhardt L.W."/>
            <person name="Bailey B.A."/>
        </authorList>
    </citation>
    <scope>NUCLEOTIDE SEQUENCE [LARGE SCALE GENOMIC DNA]</scope>
    <source>
        <strain evidence="1 2">GH-76</strain>
    </source>
</reference>
<comment type="caution">
    <text evidence="1">The sequence shown here is derived from an EMBL/GenBank/DDBJ whole genome shotgun (WGS) entry which is preliminary data.</text>
</comment>
<name>A0ABR3FDV6_9AGAR</name>
<keyword evidence="2" id="KW-1185">Reference proteome</keyword>
<accession>A0ABR3FDV6</accession>